<proteinExistence type="predicted"/>
<protein>
    <submittedName>
        <fullName evidence="4">Signal peptide-containing protein</fullName>
    </submittedName>
</protein>
<dbReference type="Proteomes" id="UP001071777">
    <property type="component" value="Unassembled WGS sequence"/>
</dbReference>
<comment type="caution">
    <text evidence="4">The sequence shown here is derived from an EMBL/GenBank/DDBJ whole genome shotgun (WGS) entry which is preliminary data.</text>
</comment>
<feature type="transmembrane region" description="Helical" evidence="1">
    <location>
        <begin position="199"/>
        <end position="220"/>
    </location>
</feature>
<feature type="chain" id="PRO_5046501468" evidence="2">
    <location>
        <begin position="22"/>
        <end position="230"/>
    </location>
</feature>
<keyword evidence="1" id="KW-0812">Transmembrane</keyword>
<evidence type="ECO:0000313" key="4">
    <source>
        <dbReference type="EMBL" id="KAJ1614840.1"/>
    </source>
</evidence>
<keyword evidence="5" id="KW-1185">Reference proteome</keyword>
<reference evidence="4" key="1">
    <citation type="submission" date="2022-10" db="EMBL/GenBank/DDBJ databases">
        <title>Adaptive evolution leads to modifications in subtelomeric GC content in a zoonotic Cryptosporidium species.</title>
        <authorList>
            <person name="Li J."/>
            <person name="Feng Y."/>
            <person name="Xiao L."/>
        </authorList>
    </citation>
    <scope>NUCLEOTIDE SEQUENCE</scope>
    <source>
        <strain evidence="4">25894</strain>
    </source>
</reference>
<evidence type="ECO:0000259" key="3">
    <source>
        <dbReference type="PROSITE" id="PS00028"/>
    </source>
</evidence>
<accession>A0ABQ8PAS3</accession>
<evidence type="ECO:0000256" key="2">
    <source>
        <dbReference type="SAM" id="SignalP"/>
    </source>
</evidence>
<dbReference type="PANTHER" id="PTHR21385:SF0">
    <property type="entry name" value="RE51073P"/>
    <property type="match status" value="1"/>
</dbReference>
<dbReference type="PANTHER" id="PTHR21385">
    <property type="entry name" value="ZINC FINGER PROTEIN-RELATED"/>
    <property type="match status" value="1"/>
</dbReference>
<gene>
    <name evidence="4" type="ORF">OJ252_457</name>
</gene>
<keyword evidence="1" id="KW-1133">Transmembrane helix</keyword>
<organism evidence="4 5">
    <name type="scientific">Cryptosporidium canis</name>
    <dbReference type="NCBI Taxonomy" id="195482"/>
    <lineage>
        <taxon>Eukaryota</taxon>
        <taxon>Sar</taxon>
        <taxon>Alveolata</taxon>
        <taxon>Apicomplexa</taxon>
        <taxon>Conoidasida</taxon>
        <taxon>Coccidia</taxon>
        <taxon>Eucoccidiorida</taxon>
        <taxon>Eimeriorina</taxon>
        <taxon>Cryptosporidiidae</taxon>
        <taxon>Cryptosporidium</taxon>
    </lineage>
</organism>
<feature type="domain" description="C2H2-type" evidence="3">
    <location>
        <begin position="83"/>
        <end position="104"/>
    </location>
</feature>
<feature type="signal peptide" evidence="2">
    <location>
        <begin position="1"/>
        <end position="21"/>
    </location>
</feature>
<evidence type="ECO:0000256" key="1">
    <source>
        <dbReference type="SAM" id="Phobius"/>
    </source>
</evidence>
<dbReference type="EMBL" id="JAPCXB010000015">
    <property type="protein sequence ID" value="KAJ1614840.1"/>
    <property type="molecule type" value="Genomic_DNA"/>
</dbReference>
<keyword evidence="2" id="KW-0732">Signal</keyword>
<dbReference type="InterPro" id="IPR013087">
    <property type="entry name" value="Znf_C2H2_type"/>
</dbReference>
<sequence>MEFHNKLLVAIIFTILELSQALSDHTCSRPVSRRVGHAITKLLKAEGGISKHFLPGCVLNQKLHLFNYEESINTVFPTGERQCGFCGEIFEGEKSYDQHMESVHPTPHDGEFFCSEKLCSIFGQCGEASKLQVCTAASQGDLSEFCRKSVWGCFSGDDKESSLIRERLSRKLCNRERMLEVNGCIEGGQRSNTSLAELFFHHFPKVLLLFIMCSTFLVSYKVNEYINKVK</sequence>
<dbReference type="PROSITE" id="PS00028">
    <property type="entry name" value="ZINC_FINGER_C2H2_1"/>
    <property type="match status" value="1"/>
</dbReference>
<keyword evidence="1" id="KW-0472">Membrane</keyword>
<name>A0ABQ8PAS3_9CRYT</name>
<evidence type="ECO:0000313" key="5">
    <source>
        <dbReference type="Proteomes" id="UP001071777"/>
    </source>
</evidence>